<keyword evidence="3" id="KW-1185">Reference proteome</keyword>
<feature type="coiled-coil region" evidence="1">
    <location>
        <begin position="81"/>
        <end position="171"/>
    </location>
</feature>
<dbReference type="GeneID" id="5886732"/>
<accession>B0EUR6</accession>
<evidence type="ECO:0000313" key="3">
    <source>
        <dbReference type="Proteomes" id="UP000008076"/>
    </source>
</evidence>
<name>B0EUR6_ENTDS</name>
<dbReference type="AlphaFoldDB" id="B0EUR6"/>
<proteinExistence type="predicted"/>
<gene>
    <name evidence="2" type="ORF">EDI_161550</name>
</gene>
<organism evidence="3">
    <name type="scientific">Entamoeba dispar (strain ATCC PRA-260 / SAW760)</name>
    <dbReference type="NCBI Taxonomy" id="370354"/>
    <lineage>
        <taxon>Eukaryota</taxon>
        <taxon>Amoebozoa</taxon>
        <taxon>Evosea</taxon>
        <taxon>Archamoebae</taxon>
        <taxon>Mastigamoebida</taxon>
        <taxon>Entamoebidae</taxon>
        <taxon>Entamoeba</taxon>
    </lineage>
</organism>
<dbReference type="KEGG" id="edi:EDI_161550"/>
<sequence>MLLFFAIIVLSNGITTPTTTPAQVNVTSSNNTIPFNNTVNNNTTTVPVNTTKTINPIQMTINKIKKSMDSSNKTVKPSEIKEQTKKSLEDLKKKKLEAEAKKIAVAKAEKISIKNKNKERKARELKQLREKQKKLEGFNKRIQSEQMRDYLKEKEIIKKRYRKQIKQLYSDMTTETVDYPSKFAKEIKKIIG</sequence>
<protein>
    <submittedName>
        <fullName evidence="2">Uncharacterized protein</fullName>
    </submittedName>
</protein>
<dbReference type="Proteomes" id="UP000008076">
    <property type="component" value="Unassembled WGS sequence"/>
</dbReference>
<dbReference type="VEuPathDB" id="AmoebaDB:EDI_161550"/>
<evidence type="ECO:0000313" key="2">
    <source>
        <dbReference type="EMBL" id="EDR21710.1"/>
    </source>
</evidence>
<dbReference type="RefSeq" id="XP_001741803.1">
    <property type="nucleotide sequence ID" value="XM_001741751.1"/>
</dbReference>
<dbReference type="eggNOG" id="ENOG502RFH8">
    <property type="taxonomic scope" value="Eukaryota"/>
</dbReference>
<keyword evidence="1" id="KW-0175">Coiled coil</keyword>
<dbReference type="EMBL" id="DS550966">
    <property type="protein sequence ID" value="EDR21710.1"/>
    <property type="molecule type" value="Genomic_DNA"/>
</dbReference>
<reference evidence="3" key="1">
    <citation type="submission" date="2007-12" db="EMBL/GenBank/DDBJ databases">
        <title>Annotation of Entamoeba dispar SAW760.</title>
        <authorList>
            <person name="Lorenzi H."/>
            <person name="Inman J."/>
            <person name="Schobel S."/>
            <person name="Amedeo P."/>
            <person name="Caler E."/>
        </authorList>
    </citation>
    <scope>NUCLEOTIDE SEQUENCE [LARGE SCALE GENOMIC DNA]</scope>
    <source>
        <strain evidence="3">ATCC PRA-260 / SAW760</strain>
    </source>
</reference>
<evidence type="ECO:0000256" key="1">
    <source>
        <dbReference type="SAM" id="Coils"/>
    </source>
</evidence>
<dbReference type="OMA" id="TINPIQM"/>